<sequence length="234" mass="26204">MCPCYSEMDVLFGHKPNVTPIATYDLQEKDSLNGDDDVDVLLDKNDRLDSPLILDPFPNNDDDLVQVENLQDELVSTFKSDFYESHSPGQISRQSWAIDFTSHHVSRQRQLSHENVTQSPNPFQHYLQPLGNFTSLASASPTLSMLTHPHHPPDETPTLPPHLLPSQHAYNTAYHPCSHGGPSQHAPDTTYDPYACVVPSRHASDTAYPPYSRRVPSRHCLPSLFSCSAFLTCL</sequence>
<reference evidence="1" key="1">
    <citation type="submission" date="2021-03" db="EMBL/GenBank/DDBJ databases">
        <title>Draft genome sequence of rust myrtle Austropuccinia psidii MF-1, a brazilian biotype.</title>
        <authorList>
            <person name="Quecine M.C."/>
            <person name="Pachon D.M.R."/>
            <person name="Bonatelli M.L."/>
            <person name="Correr F.H."/>
            <person name="Franceschini L.M."/>
            <person name="Leite T.F."/>
            <person name="Margarido G.R.A."/>
            <person name="Almeida C.A."/>
            <person name="Ferrarezi J.A."/>
            <person name="Labate C.A."/>
        </authorList>
    </citation>
    <scope>NUCLEOTIDE SEQUENCE</scope>
    <source>
        <strain evidence="1">MF-1</strain>
    </source>
</reference>
<gene>
    <name evidence="1" type="ORF">O181_128471</name>
</gene>
<evidence type="ECO:0000313" key="2">
    <source>
        <dbReference type="Proteomes" id="UP000765509"/>
    </source>
</evidence>
<proteinExistence type="predicted"/>
<evidence type="ECO:0000313" key="1">
    <source>
        <dbReference type="EMBL" id="MBW0588756.1"/>
    </source>
</evidence>
<name>A0A9Q3Q7Q2_9BASI</name>
<dbReference type="Proteomes" id="UP000765509">
    <property type="component" value="Unassembled WGS sequence"/>
</dbReference>
<dbReference type="AlphaFoldDB" id="A0A9Q3Q7Q2"/>
<keyword evidence="2" id="KW-1185">Reference proteome</keyword>
<protein>
    <submittedName>
        <fullName evidence="1">Uncharacterized protein</fullName>
    </submittedName>
</protein>
<comment type="caution">
    <text evidence="1">The sequence shown here is derived from an EMBL/GenBank/DDBJ whole genome shotgun (WGS) entry which is preliminary data.</text>
</comment>
<accession>A0A9Q3Q7Q2</accession>
<organism evidence="1 2">
    <name type="scientific">Austropuccinia psidii MF-1</name>
    <dbReference type="NCBI Taxonomy" id="1389203"/>
    <lineage>
        <taxon>Eukaryota</taxon>
        <taxon>Fungi</taxon>
        <taxon>Dikarya</taxon>
        <taxon>Basidiomycota</taxon>
        <taxon>Pucciniomycotina</taxon>
        <taxon>Pucciniomycetes</taxon>
        <taxon>Pucciniales</taxon>
        <taxon>Sphaerophragmiaceae</taxon>
        <taxon>Austropuccinia</taxon>
    </lineage>
</organism>
<dbReference type="EMBL" id="AVOT02131755">
    <property type="protein sequence ID" value="MBW0588756.1"/>
    <property type="molecule type" value="Genomic_DNA"/>
</dbReference>